<dbReference type="EMBL" id="FOIB01000004">
    <property type="protein sequence ID" value="SEU03390.1"/>
    <property type="molecule type" value="Genomic_DNA"/>
</dbReference>
<name>A0A511SYB1_MYXFU</name>
<reference evidence="2 3" key="1">
    <citation type="submission" date="2016-10" db="EMBL/GenBank/DDBJ databases">
        <authorList>
            <person name="Varghese N."/>
            <person name="Submissions S."/>
        </authorList>
    </citation>
    <scope>NUCLEOTIDE SEQUENCE [LARGE SCALE GENOMIC DNA]</scope>
    <source>
        <strain evidence="2 3">DSM 16525</strain>
    </source>
</reference>
<sequence>MLPLVAACNGGDPGEEDFVPETAEASQALACGTTRHGTMGDGTGFACSGAYSTARIDARVQANAICPNGLCNVVEARGDCREIRDREYWAVYTMQFSCYEP</sequence>
<evidence type="ECO:0000313" key="3">
    <source>
        <dbReference type="Proteomes" id="UP000183760"/>
    </source>
</evidence>
<dbReference type="Proteomes" id="UP000183760">
    <property type="component" value="Unassembled WGS sequence"/>
</dbReference>
<dbReference type="EMBL" id="BJXR01000018">
    <property type="protein sequence ID" value="GEN06896.1"/>
    <property type="molecule type" value="Genomic_DNA"/>
</dbReference>
<comment type="caution">
    <text evidence="1">The sequence shown here is derived from an EMBL/GenBank/DDBJ whole genome shotgun (WGS) entry which is preliminary data.</text>
</comment>
<organism evidence="1 4">
    <name type="scientific">Myxococcus fulvus</name>
    <dbReference type="NCBI Taxonomy" id="33"/>
    <lineage>
        <taxon>Bacteria</taxon>
        <taxon>Pseudomonadati</taxon>
        <taxon>Myxococcota</taxon>
        <taxon>Myxococcia</taxon>
        <taxon>Myxococcales</taxon>
        <taxon>Cystobacterineae</taxon>
        <taxon>Myxococcaceae</taxon>
        <taxon>Myxococcus</taxon>
    </lineage>
</organism>
<proteinExistence type="predicted"/>
<evidence type="ECO:0000313" key="2">
    <source>
        <dbReference type="EMBL" id="SEU03390.1"/>
    </source>
</evidence>
<dbReference type="AlphaFoldDB" id="A0A511SYB1"/>
<evidence type="ECO:0000313" key="4">
    <source>
        <dbReference type="Proteomes" id="UP000321514"/>
    </source>
</evidence>
<protein>
    <recommendedName>
        <fullName evidence="5">Lipoprotein</fullName>
    </recommendedName>
</protein>
<keyword evidence="3" id="KW-1185">Reference proteome</keyword>
<accession>A0A511SYB1</accession>
<gene>
    <name evidence="1" type="ORF">MFU01_19330</name>
    <name evidence="2" type="ORF">SAMN05443572_104480</name>
</gene>
<reference evidence="1 4" key="2">
    <citation type="submission" date="2019-07" db="EMBL/GenBank/DDBJ databases">
        <title>Whole genome shotgun sequence of Myxococcus fulvus NBRC 100333.</title>
        <authorList>
            <person name="Hosoyama A."/>
            <person name="Uohara A."/>
            <person name="Ohji S."/>
            <person name="Ichikawa N."/>
        </authorList>
    </citation>
    <scope>NUCLEOTIDE SEQUENCE [LARGE SCALE GENOMIC DNA]</scope>
    <source>
        <strain evidence="1 4">NBRC 100333</strain>
    </source>
</reference>
<dbReference type="RefSeq" id="WP_143097157.1">
    <property type="nucleotide sequence ID" value="NZ_BJXR01000018.1"/>
</dbReference>
<evidence type="ECO:0000313" key="1">
    <source>
        <dbReference type="EMBL" id="GEN06896.1"/>
    </source>
</evidence>
<dbReference type="Proteomes" id="UP000321514">
    <property type="component" value="Unassembled WGS sequence"/>
</dbReference>
<dbReference type="STRING" id="1334629.MFUL124B02_38805"/>
<evidence type="ECO:0008006" key="5">
    <source>
        <dbReference type="Google" id="ProtNLM"/>
    </source>
</evidence>